<proteinExistence type="predicted"/>
<sequence>MLLRRSYATSVRGCEEEGEGGEGGEEGEGRIRPGSSPPRQICATRPRTNPPTHSVSESSARQKWNAKLCRWAPRAAAGHSSSVHSAVFPLPGPPTSSTPQEPPADFADPAVRVPGLDAAVVVDAGAAGLPGAPVTPARPLVFSWRQCWILWKTHSRQ</sequence>
<dbReference type="EMBL" id="SRLO01001131">
    <property type="protein sequence ID" value="TNN41150.1"/>
    <property type="molecule type" value="Genomic_DNA"/>
</dbReference>
<feature type="region of interest" description="Disordered" evidence="1">
    <location>
        <begin position="84"/>
        <end position="110"/>
    </location>
</feature>
<protein>
    <submittedName>
        <fullName evidence="2">Uncharacterized protein</fullName>
    </submittedName>
</protein>
<feature type="compositionally biased region" description="Acidic residues" evidence="1">
    <location>
        <begin position="16"/>
        <end position="26"/>
    </location>
</feature>
<reference evidence="2 3" key="1">
    <citation type="submission" date="2019-03" db="EMBL/GenBank/DDBJ databases">
        <title>First draft genome of Liparis tanakae, snailfish: a comprehensive survey of snailfish specific genes.</title>
        <authorList>
            <person name="Kim W."/>
            <person name="Song I."/>
            <person name="Jeong J.-H."/>
            <person name="Kim D."/>
            <person name="Kim S."/>
            <person name="Ryu S."/>
            <person name="Song J.Y."/>
            <person name="Lee S.K."/>
        </authorList>
    </citation>
    <scope>NUCLEOTIDE SEQUENCE [LARGE SCALE GENOMIC DNA]</scope>
    <source>
        <tissue evidence="2">Muscle</tissue>
    </source>
</reference>
<dbReference type="Proteomes" id="UP000314294">
    <property type="component" value="Unassembled WGS sequence"/>
</dbReference>
<feature type="compositionally biased region" description="Polar residues" evidence="1">
    <location>
        <begin position="46"/>
        <end position="61"/>
    </location>
</feature>
<feature type="compositionally biased region" description="Pro residues" evidence="1">
    <location>
        <begin position="90"/>
        <end position="102"/>
    </location>
</feature>
<comment type="caution">
    <text evidence="2">The sequence shown here is derived from an EMBL/GenBank/DDBJ whole genome shotgun (WGS) entry which is preliminary data.</text>
</comment>
<feature type="region of interest" description="Disordered" evidence="1">
    <location>
        <begin position="1"/>
        <end position="61"/>
    </location>
</feature>
<dbReference type="AlphaFoldDB" id="A0A4Z2FJP2"/>
<gene>
    <name evidence="2" type="ORF">EYF80_048693</name>
</gene>
<organism evidence="2 3">
    <name type="scientific">Liparis tanakae</name>
    <name type="common">Tanaka's snailfish</name>
    <dbReference type="NCBI Taxonomy" id="230148"/>
    <lineage>
        <taxon>Eukaryota</taxon>
        <taxon>Metazoa</taxon>
        <taxon>Chordata</taxon>
        <taxon>Craniata</taxon>
        <taxon>Vertebrata</taxon>
        <taxon>Euteleostomi</taxon>
        <taxon>Actinopterygii</taxon>
        <taxon>Neopterygii</taxon>
        <taxon>Teleostei</taxon>
        <taxon>Neoteleostei</taxon>
        <taxon>Acanthomorphata</taxon>
        <taxon>Eupercaria</taxon>
        <taxon>Perciformes</taxon>
        <taxon>Cottioidei</taxon>
        <taxon>Cottales</taxon>
        <taxon>Liparidae</taxon>
        <taxon>Liparis</taxon>
    </lineage>
</organism>
<name>A0A4Z2FJP2_9TELE</name>
<evidence type="ECO:0000313" key="2">
    <source>
        <dbReference type="EMBL" id="TNN41150.1"/>
    </source>
</evidence>
<evidence type="ECO:0000256" key="1">
    <source>
        <dbReference type="SAM" id="MobiDB-lite"/>
    </source>
</evidence>
<evidence type="ECO:0000313" key="3">
    <source>
        <dbReference type="Proteomes" id="UP000314294"/>
    </source>
</evidence>
<accession>A0A4Z2FJP2</accession>
<keyword evidence="3" id="KW-1185">Reference proteome</keyword>